<evidence type="ECO:0000256" key="2">
    <source>
        <dbReference type="ARBA" id="ARBA00022484"/>
    </source>
</evidence>
<accession>A0A514D9A5</accession>
<evidence type="ECO:0000256" key="8">
    <source>
        <dbReference type="ARBA" id="ARBA00048744"/>
    </source>
</evidence>
<dbReference type="EMBL" id="MN035335">
    <property type="protein sequence ID" value="QDH90192.1"/>
    <property type="molecule type" value="Genomic_RNA"/>
</dbReference>
<keyword evidence="4" id="KW-0548">Nucleotidyltransferase</keyword>
<evidence type="ECO:0000256" key="1">
    <source>
        <dbReference type="ARBA" id="ARBA00012494"/>
    </source>
</evidence>
<organism evidence="11">
    <name type="scientific">Leviviridae sp</name>
    <dbReference type="NCBI Taxonomy" id="2027243"/>
    <lineage>
        <taxon>Viruses</taxon>
        <taxon>Riboviria</taxon>
        <taxon>Orthornavirae</taxon>
        <taxon>Lenarviricota</taxon>
        <taxon>Leviviricetes</taxon>
        <taxon>Norzivirales</taxon>
        <taxon>Fiersviridae</taxon>
    </lineage>
</organism>
<dbReference type="GO" id="GO:0039694">
    <property type="term" value="P:viral RNA genome replication"/>
    <property type="evidence" value="ECO:0007669"/>
    <property type="project" value="InterPro"/>
</dbReference>
<reference evidence="11" key="1">
    <citation type="submission" date="2019-05" db="EMBL/GenBank/DDBJ databases">
        <title>Metatranscriptomic reconstruction reveals RNA viruses with the potential to shape carbon cycling in soil.</title>
        <authorList>
            <person name="Starr E.P."/>
            <person name="Nuccio E."/>
            <person name="Pett-Ridge J."/>
            <person name="Banfield J.F."/>
            <person name="Firestone M.K."/>
        </authorList>
    </citation>
    <scope>NUCLEOTIDE SEQUENCE</scope>
    <source>
        <strain evidence="11">H3_Bulk_42_scaffold_195</strain>
    </source>
</reference>
<dbReference type="GO" id="GO:0046872">
    <property type="term" value="F:metal ion binding"/>
    <property type="evidence" value="ECO:0007669"/>
    <property type="project" value="UniProtKB-KW"/>
</dbReference>
<evidence type="ECO:0000256" key="9">
    <source>
        <dbReference type="PIRSR" id="PIRSR605093-1"/>
    </source>
</evidence>
<dbReference type="GO" id="GO:0000166">
    <property type="term" value="F:nucleotide binding"/>
    <property type="evidence" value="ECO:0007669"/>
    <property type="project" value="UniProtKB-KW"/>
</dbReference>
<feature type="binding site" evidence="9">
    <location>
        <position position="359"/>
    </location>
    <ligand>
        <name>Mg(2+)</name>
        <dbReference type="ChEBI" id="CHEBI:18420"/>
        <label>2</label>
    </ligand>
</feature>
<evidence type="ECO:0000256" key="6">
    <source>
        <dbReference type="ARBA" id="ARBA00022953"/>
    </source>
</evidence>
<evidence type="ECO:0000256" key="3">
    <source>
        <dbReference type="ARBA" id="ARBA00022679"/>
    </source>
</evidence>
<dbReference type="InterPro" id="IPR007096">
    <property type="entry name" value="RNA-dir_Rpol_cat_phage"/>
</dbReference>
<keyword evidence="5" id="KW-0547">Nucleotide-binding</keyword>
<dbReference type="EC" id="2.7.7.48" evidence="1"/>
<dbReference type="InterPro" id="IPR005093">
    <property type="entry name" value="RNArep_beta"/>
</dbReference>
<keyword evidence="9" id="KW-0460">Magnesium</keyword>
<feature type="domain" description="RdRp catalytic" evidence="10">
    <location>
        <begin position="259"/>
        <end position="391"/>
    </location>
</feature>
<comment type="catalytic activity">
    <reaction evidence="8">
        <text>RNA(n) + a ribonucleoside 5'-triphosphate = RNA(n+1) + diphosphate</text>
        <dbReference type="Rhea" id="RHEA:21248"/>
        <dbReference type="Rhea" id="RHEA-COMP:14527"/>
        <dbReference type="Rhea" id="RHEA-COMP:17342"/>
        <dbReference type="ChEBI" id="CHEBI:33019"/>
        <dbReference type="ChEBI" id="CHEBI:61557"/>
        <dbReference type="ChEBI" id="CHEBI:140395"/>
        <dbReference type="EC" id="2.7.7.48"/>
    </reaction>
</comment>
<sequence>MSVSSHLFEAIDTPRSLAAHILMKYGEYAQLVSMEIDPSSYISIEKFRYDYLATKFLSKFPDFSHEKLDPKGEALVAFLKYEDACKATNRKILELREDPSKRDPLMWGVLTLAKRKIARVLGRVDLDAIAEHFGWGPGATTSASGSHTSAYIKFAKRLDVTSNALMMGLCCVNSTPSWVNCQLQTDEYPSVSAHVLPSAFNIVRGNEIVFVPKNAKTHRIIAKEPHVNSYLQKGFGHYIRERLRTVARIDLKDQTRNQRLAKEGSLTGLLATIDLSGASDTISHELVRLLLPDEWFSLLDQIRSKQGFLREQGTWVYYHKFSSMGNACTFELESLIFWALCSAVLEINGGEQTLNVYGDDIIVPVEHYESVANVISYVGFSVNKTKSFASGPFRESCGKDYFLGTDVRPIFLKESISNAEQLLKLANSVRRYSYRSLNGYGCDARFHTVWLHVISKLPKAIRELRIPEGFGDIGLVSNFDESTPSLVRPKRDEAGWQGFIFRGIVRHPVKREMRDRHAGYTATLFGQGSAQHQRNLDLGLGDEYARRPARHLASSDTLSRVNQLVVGRERLPLLGSHDLRKRTYPTVSRIHTLRWCDLGPWLY</sequence>
<keyword evidence="2 11" id="KW-0696">RNA-directed RNA polymerase</keyword>
<dbReference type="InterPro" id="IPR043502">
    <property type="entry name" value="DNA/RNA_pol_sf"/>
</dbReference>
<dbReference type="GO" id="GO:0003968">
    <property type="term" value="F:RNA-directed RNA polymerase activity"/>
    <property type="evidence" value="ECO:0007669"/>
    <property type="project" value="UniProtKB-KW"/>
</dbReference>
<keyword evidence="6" id="KW-0693">Viral RNA replication</keyword>
<evidence type="ECO:0000256" key="5">
    <source>
        <dbReference type="ARBA" id="ARBA00022741"/>
    </source>
</evidence>
<dbReference type="PROSITE" id="PS50522">
    <property type="entry name" value="RDRP_PHAGE"/>
    <property type="match status" value="1"/>
</dbReference>
<feature type="binding site" evidence="9">
    <location>
        <position position="360"/>
    </location>
    <ligand>
        <name>Mg(2+)</name>
        <dbReference type="ChEBI" id="CHEBI:18420"/>
        <label>2</label>
    </ligand>
</feature>
<evidence type="ECO:0000313" key="11">
    <source>
        <dbReference type="EMBL" id="QDH90192.1"/>
    </source>
</evidence>
<evidence type="ECO:0000259" key="10">
    <source>
        <dbReference type="PROSITE" id="PS50522"/>
    </source>
</evidence>
<proteinExistence type="predicted"/>
<gene>
    <name evidence="11" type="ORF">H3Bulk42195_000004</name>
</gene>
<protein>
    <recommendedName>
        <fullName evidence="1">RNA-directed RNA polymerase</fullName>
        <ecNumber evidence="1">2.7.7.48</ecNumber>
    </recommendedName>
    <alternativeName>
        <fullName evidence="7">RNA replicase beta chain</fullName>
    </alternativeName>
</protein>
<keyword evidence="9" id="KW-0479">Metal-binding</keyword>
<evidence type="ECO:0000256" key="7">
    <source>
        <dbReference type="ARBA" id="ARBA00030248"/>
    </source>
</evidence>
<evidence type="ECO:0000256" key="4">
    <source>
        <dbReference type="ARBA" id="ARBA00022695"/>
    </source>
</evidence>
<comment type="cofactor">
    <cofactor evidence="9">
        <name>Mg(2+)</name>
        <dbReference type="ChEBI" id="CHEBI:18420"/>
    </cofactor>
    <text evidence="9">Binds 2 Mg(2+) per subunit.</text>
</comment>
<feature type="binding site" evidence="9">
    <location>
        <position position="274"/>
    </location>
    <ligand>
        <name>Mg(2+)</name>
        <dbReference type="ChEBI" id="CHEBI:18420"/>
        <label>2</label>
    </ligand>
</feature>
<dbReference type="Pfam" id="PF03431">
    <property type="entry name" value="RNA_replicase_B"/>
    <property type="match status" value="1"/>
</dbReference>
<name>A0A514D9A5_9VIRU</name>
<dbReference type="SUPFAM" id="SSF56672">
    <property type="entry name" value="DNA/RNA polymerases"/>
    <property type="match status" value="1"/>
</dbReference>
<keyword evidence="3" id="KW-0808">Transferase</keyword>